<accession>A0A1W2E5I5</accession>
<evidence type="ECO:0000256" key="2">
    <source>
        <dbReference type="SAM" id="SignalP"/>
    </source>
</evidence>
<dbReference type="Proteomes" id="UP000192330">
    <property type="component" value="Unassembled WGS sequence"/>
</dbReference>
<sequence>MIAKNLRTAVSAVVIGLSSVASANAATVDTLLSLVIDVSGSIDSTEYNLQSQGYIDAFNDVAIRNAIFDTSNGEQGAIAVNVIQFGSNAHQSIGFSLIEDAASADAFVAALNSMGRAESGSTNVAAGVNLATSSITSWLGTAGNSTGRVVVDVSGDGAQNTSCGGNCDATLQSARDTAIGAGVDTINAIAIQSAGLQSYFDTNIVAGSNSFSLFASDFDTFGTSIRTKLLSEIDGTVPAVPLPMPAFLLLAGFGGLGLMRRRRKNC</sequence>
<name>A0A1W2E5I5_9RHOB</name>
<keyword evidence="1" id="KW-1133">Transmembrane helix</keyword>
<evidence type="ECO:0000313" key="4">
    <source>
        <dbReference type="EMBL" id="SMD04672.1"/>
    </source>
</evidence>
<keyword evidence="1" id="KW-0472">Membrane</keyword>
<reference evidence="4 5" key="1">
    <citation type="submission" date="2017-04" db="EMBL/GenBank/DDBJ databases">
        <authorList>
            <person name="Afonso C.L."/>
            <person name="Miller P.J."/>
            <person name="Scott M.A."/>
            <person name="Spackman E."/>
            <person name="Goraichik I."/>
            <person name="Dimitrov K.M."/>
            <person name="Suarez D.L."/>
            <person name="Swayne D.E."/>
        </authorList>
    </citation>
    <scope>NUCLEOTIDE SEQUENCE [LARGE SCALE GENOMIC DNA]</scope>
    <source>
        <strain evidence="4 5">CGMCC 1.12644</strain>
    </source>
</reference>
<keyword evidence="5" id="KW-1185">Reference proteome</keyword>
<feature type="chain" id="PRO_5010710649" evidence="2">
    <location>
        <begin position="26"/>
        <end position="266"/>
    </location>
</feature>
<dbReference type="Pfam" id="PF06707">
    <property type="entry name" value="DUF1194"/>
    <property type="match status" value="1"/>
</dbReference>
<dbReference type="EMBL" id="FWYD01000022">
    <property type="protein sequence ID" value="SMD04672.1"/>
    <property type="molecule type" value="Genomic_DNA"/>
</dbReference>
<evidence type="ECO:0000313" key="5">
    <source>
        <dbReference type="Proteomes" id="UP000192330"/>
    </source>
</evidence>
<dbReference type="AlphaFoldDB" id="A0A1W2E5I5"/>
<evidence type="ECO:0000259" key="3">
    <source>
        <dbReference type="PROSITE" id="PS50234"/>
    </source>
</evidence>
<dbReference type="InterPro" id="IPR002035">
    <property type="entry name" value="VWF_A"/>
</dbReference>
<dbReference type="RefSeq" id="WP_084354309.1">
    <property type="nucleotide sequence ID" value="NZ_FWYD01000022.1"/>
</dbReference>
<dbReference type="NCBIfam" id="TIGR03370">
    <property type="entry name" value="VPLPA-CTERM"/>
    <property type="match status" value="1"/>
</dbReference>
<dbReference type="InterPro" id="IPR022472">
    <property type="entry name" value="VPLPA-CTERM"/>
</dbReference>
<dbReference type="InterPro" id="IPR036465">
    <property type="entry name" value="vWFA_dom_sf"/>
</dbReference>
<dbReference type="OrthoDB" id="9792179at2"/>
<keyword evidence="1" id="KW-0812">Transmembrane</keyword>
<evidence type="ECO:0000256" key="1">
    <source>
        <dbReference type="SAM" id="Phobius"/>
    </source>
</evidence>
<organism evidence="4 5">
    <name type="scientific">Primorskyibacter flagellatus</name>
    <dbReference type="NCBI Taxonomy" id="1387277"/>
    <lineage>
        <taxon>Bacteria</taxon>
        <taxon>Pseudomonadati</taxon>
        <taxon>Pseudomonadota</taxon>
        <taxon>Alphaproteobacteria</taxon>
        <taxon>Rhodobacterales</taxon>
        <taxon>Roseobacteraceae</taxon>
        <taxon>Primorskyibacter</taxon>
    </lineage>
</organism>
<dbReference type="InterPro" id="IPR010607">
    <property type="entry name" value="DUF1194"/>
</dbReference>
<dbReference type="Gene3D" id="3.40.50.410">
    <property type="entry name" value="von Willebrand factor, type A domain"/>
    <property type="match status" value="1"/>
</dbReference>
<feature type="transmembrane region" description="Helical" evidence="1">
    <location>
        <begin position="240"/>
        <end position="259"/>
    </location>
</feature>
<proteinExistence type="predicted"/>
<feature type="domain" description="VWFA" evidence="3">
    <location>
        <begin position="31"/>
        <end position="233"/>
    </location>
</feature>
<keyword evidence="2" id="KW-0732">Signal</keyword>
<protein>
    <submittedName>
        <fullName evidence="4">VPLPA-CTERM protein sorting domain-containing protein</fullName>
    </submittedName>
</protein>
<dbReference type="STRING" id="1387277.SAMN06295998_12234"/>
<dbReference type="PROSITE" id="PS50234">
    <property type="entry name" value="VWFA"/>
    <property type="match status" value="1"/>
</dbReference>
<gene>
    <name evidence="4" type="ORF">SAMN06295998_12234</name>
</gene>
<dbReference type="SUPFAM" id="SSF53300">
    <property type="entry name" value="vWA-like"/>
    <property type="match status" value="1"/>
</dbReference>
<feature type="signal peptide" evidence="2">
    <location>
        <begin position="1"/>
        <end position="25"/>
    </location>
</feature>